<evidence type="ECO:0000313" key="1">
    <source>
        <dbReference type="EMBL" id="MBX64728.1"/>
    </source>
</evidence>
<dbReference type="AlphaFoldDB" id="A0A2P2QCK3"/>
<dbReference type="EMBL" id="GGEC01084244">
    <property type="protein sequence ID" value="MBX64728.1"/>
    <property type="molecule type" value="Transcribed_RNA"/>
</dbReference>
<accession>A0A2P2QCK3</accession>
<organism evidence="1">
    <name type="scientific">Rhizophora mucronata</name>
    <name type="common">Asiatic mangrove</name>
    <dbReference type="NCBI Taxonomy" id="61149"/>
    <lineage>
        <taxon>Eukaryota</taxon>
        <taxon>Viridiplantae</taxon>
        <taxon>Streptophyta</taxon>
        <taxon>Embryophyta</taxon>
        <taxon>Tracheophyta</taxon>
        <taxon>Spermatophyta</taxon>
        <taxon>Magnoliopsida</taxon>
        <taxon>eudicotyledons</taxon>
        <taxon>Gunneridae</taxon>
        <taxon>Pentapetalae</taxon>
        <taxon>rosids</taxon>
        <taxon>fabids</taxon>
        <taxon>Malpighiales</taxon>
        <taxon>Rhizophoraceae</taxon>
        <taxon>Rhizophora</taxon>
    </lineage>
</organism>
<sequence length="50" mass="5438">MVLVSGRGGLAPKRAVPVRESSGRGGFPLVEHRYRQIHQRLLGAAELAFP</sequence>
<name>A0A2P2QCK3_RHIMU</name>
<proteinExistence type="predicted"/>
<protein>
    <submittedName>
        <fullName evidence="1">Uncharacterized protein</fullName>
    </submittedName>
</protein>
<reference evidence="1" key="1">
    <citation type="submission" date="2018-02" db="EMBL/GenBank/DDBJ databases">
        <title>Rhizophora mucronata_Transcriptome.</title>
        <authorList>
            <person name="Meera S.P."/>
            <person name="Sreeshan A."/>
            <person name="Augustine A."/>
        </authorList>
    </citation>
    <scope>NUCLEOTIDE SEQUENCE</scope>
    <source>
        <tissue evidence="1">Leaf</tissue>
    </source>
</reference>